<name>A0ABV6K9A3_9BACI</name>
<dbReference type="Proteomes" id="UP001589838">
    <property type="component" value="Unassembled WGS sequence"/>
</dbReference>
<dbReference type="InterPro" id="IPR016166">
    <property type="entry name" value="FAD-bd_PCMH"/>
</dbReference>
<dbReference type="Pfam" id="PF01565">
    <property type="entry name" value="FAD_binding_4"/>
    <property type="match status" value="1"/>
</dbReference>
<dbReference type="PANTHER" id="PTHR11748:SF119">
    <property type="entry name" value="D-2-HYDROXYGLUTARATE DEHYDROGENASE"/>
    <property type="match status" value="1"/>
</dbReference>
<evidence type="ECO:0000256" key="2">
    <source>
        <dbReference type="ARBA" id="ARBA00023002"/>
    </source>
</evidence>
<accession>A0ABV6K9A3</accession>
<keyword evidence="5" id="KW-1185">Reference proteome</keyword>
<dbReference type="PANTHER" id="PTHR11748">
    <property type="entry name" value="D-LACTATE DEHYDROGENASE"/>
    <property type="match status" value="1"/>
</dbReference>
<feature type="domain" description="FAD-binding PCMH-type" evidence="3">
    <location>
        <begin position="46"/>
        <end position="219"/>
    </location>
</feature>
<dbReference type="InterPro" id="IPR006094">
    <property type="entry name" value="Oxid_FAD_bind_N"/>
</dbReference>
<dbReference type="RefSeq" id="WP_335963503.1">
    <property type="nucleotide sequence ID" value="NZ_JAXBLX010000053.1"/>
</dbReference>
<keyword evidence="2" id="KW-0560">Oxidoreductase</keyword>
<dbReference type="InterPro" id="IPR016169">
    <property type="entry name" value="FAD-bd_PCMH_sub2"/>
</dbReference>
<dbReference type="InterPro" id="IPR036318">
    <property type="entry name" value="FAD-bd_PCMH-like_sf"/>
</dbReference>
<reference evidence="4 5" key="1">
    <citation type="submission" date="2024-09" db="EMBL/GenBank/DDBJ databases">
        <authorList>
            <person name="Sun Q."/>
            <person name="Mori K."/>
        </authorList>
    </citation>
    <scope>NUCLEOTIDE SEQUENCE [LARGE SCALE GENOMIC DNA]</scope>
    <source>
        <strain evidence="4 5">NCAIM B.02610</strain>
    </source>
</reference>
<dbReference type="Gene3D" id="3.30.465.10">
    <property type="match status" value="1"/>
</dbReference>
<dbReference type="EMBL" id="JBHLUX010000015">
    <property type="protein sequence ID" value="MFC0469882.1"/>
    <property type="molecule type" value="Genomic_DNA"/>
</dbReference>
<evidence type="ECO:0000256" key="1">
    <source>
        <dbReference type="ARBA" id="ARBA00022630"/>
    </source>
</evidence>
<organism evidence="4 5">
    <name type="scientific">Halalkalibacter kiskunsagensis</name>
    <dbReference type="NCBI Taxonomy" id="1548599"/>
    <lineage>
        <taxon>Bacteria</taxon>
        <taxon>Bacillati</taxon>
        <taxon>Bacillota</taxon>
        <taxon>Bacilli</taxon>
        <taxon>Bacillales</taxon>
        <taxon>Bacillaceae</taxon>
        <taxon>Halalkalibacter</taxon>
    </lineage>
</organism>
<dbReference type="SUPFAM" id="SSF56176">
    <property type="entry name" value="FAD-binding/transporter-associated domain-like"/>
    <property type="match status" value="1"/>
</dbReference>
<evidence type="ECO:0000313" key="5">
    <source>
        <dbReference type="Proteomes" id="UP001589838"/>
    </source>
</evidence>
<evidence type="ECO:0000313" key="4">
    <source>
        <dbReference type="EMBL" id="MFC0469882.1"/>
    </source>
</evidence>
<gene>
    <name evidence="4" type="ORF">ACFFHM_04870</name>
</gene>
<keyword evidence="1" id="KW-0285">Flavoprotein</keyword>
<comment type="caution">
    <text evidence="4">The sequence shown here is derived from an EMBL/GenBank/DDBJ whole genome shotgun (WGS) entry which is preliminary data.</text>
</comment>
<sequence length="453" mass="51582">MPNSDNWLDEMIEAFEAEVVNVRQAYVKRMSQDYYWYSPILKRQLESHFGDCVAAPRTEQELMNVLSFAAKRKIPVVPRGGGTGNYGQIVPLYGGIVLDTSKLNQAIEIKEGEGTFQAGMKLGMIEKTLHESDQELRFFPSTFMKSTLAGFIAGGTGGIGSIEYGTLWDEGNVLELTIVTVEETPRKLKVKKKEELAKYIHSYGLSGVLTEAKITLAKKTNWNDMLIRFADLDQALLFSEKVAINSNIKKRLISVCEAPLSTSFSPIERYTTKEDATVLLQIDPSHQESVTKLASTYKANVEDTFPHYIHINKLRVSDFSWNHVTLWWLKQHTKDTYLQGRFHPDHYLEQVKQLKDRFGDKVLIHFEWIKVKGAVVPSSQPVIRYHSPARLQEIIDAFHEFGIKVSNPHTYLLEEGGKDDWIDQICVAKGENDPYSLLNPGKTKRRANKKQIR</sequence>
<dbReference type="PROSITE" id="PS51387">
    <property type="entry name" value="FAD_PCMH"/>
    <property type="match status" value="1"/>
</dbReference>
<protein>
    <submittedName>
        <fullName evidence="4">FAD-binding oxidoreductase</fullName>
    </submittedName>
</protein>
<evidence type="ECO:0000259" key="3">
    <source>
        <dbReference type="PROSITE" id="PS51387"/>
    </source>
</evidence>
<proteinExistence type="predicted"/>